<keyword evidence="3" id="KW-0645">Protease</keyword>
<evidence type="ECO:0000313" key="4">
    <source>
        <dbReference type="Proteomes" id="UP000000311"/>
    </source>
</evidence>
<dbReference type="Gene3D" id="2.40.70.10">
    <property type="entry name" value="Acid Proteases"/>
    <property type="match status" value="2"/>
</dbReference>
<keyword evidence="3" id="KW-0378">Hydrolase</keyword>
<dbReference type="Pfam" id="PF00026">
    <property type="entry name" value="Asp"/>
    <property type="match status" value="1"/>
</dbReference>
<accession>E2AR94</accession>
<dbReference type="PANTHER" id="PTHR47966:SF51">
    <property type="entry name" value="BETA-SITE APP-CLEAVING ENZYME, ISOFORM A-RELATED"/>
    <property type="match status" value="1"/>
</dbReference>
<dbReference type="GO" id="GO:0005764">
    <property type="term" value="C:lysosome"/>
    <property type="evidence" value="ECO:0007669"/>
    <property type="project" value="TreeGrafter"/>
</dbReference>
<name>E2AR94_CAMFO</name>
<dbReference type="InterPro" id="IPR021109">
    <property type="entry name" value="Peptidase_aspartic_dom_sf"/>
</dbReference>
<gene>
    <name evidence="3" type="ORF">EAG_07203</name>
</gene>
<dbReference type="OrthoDB" id="771136at2759"/>
<dbReference type="GO" id="GO:0006508">
    <property type="term" value="P:proteolysis"/>
    <property type="evidence" value="ECO:0007669"/>
    <property type="project" value="UniProtKB-KW"/>
</dbReference>
<dbReference type="SUPFAM" id="SSF50630">
    <property type="entry name" value="Acid proteases"/>
    <property type="match status" value="1"/>
</dbReference>
<dbReference type="OMA" id="AIRIRYC"/>
<dbReference type="PANTHER" id="PTHR47966">
    <property type="entry name" value="BETA-SITE APP-CLEAVING ENZYME, ISOFORM A-RELATED"/>
    <property type="match status" value="1"/>
</dbReference>
<dbReference type="Proteomes" id="UP000000311">
    <property type="component" value="Unassembled WGS sequence"/>
</dbReference>
<organism evidence="4">
    <name type="scientific">Camponotus floridanus</name>
    <name type="common">Florida carpenter ant</name>
    <dbReference type="NCBI Taxonomy" id="104421"/>
    <lineage>
        <taxon>Eukaryota</taxon>
        <taxon>Metazoa</taxon>
        <taxon>Ecdysozoa</taxon>
        <taxon>Arthropoda</taxon>
        <taxon>Hexapoda</taxon>
        <taxon>Insecta</taxon>
        <taxon>Pterygota</taxon>
        <taxon>Neoptera</taxon>
        <taxon>Endopterygota</taxon>
        <taxon>Hymenoptera</taxon>
        <taxon>Apocrita</taxon>
        <taxon>Aculeata</taxon>
        <taxon>Formicoidea</taxon>
        <taxon>Formicidae</taxon>
        <taxon>Formicinae</taxon>
        <taxon>Camponotus</taxon>
    </lineage>
</organism>
<evidence type="ECO:0000313" key="3">
    <source>
        <dbReference type="EMBL" id="EFN64044.1"/>
    </source>
</evidence>
<dbReference type="InParanoid" id="E2AR94"/>
<feature type="domain" description="Peptidase A1" evidence="2">
    <location>
        <begin position="2"/>
        <end position="102"/>
    </location>
</feature>
<sequence length="192" mass="21879">MDSYTYITNNVEIDIEYVDYSIGGFLSTDIVNVANLIVKNQTFTETIYILYEDTFDIYKQELDGHFGLLSSNIHDGGITPVFDNMIEQGLVSSRIFSFYLNSINIQNFTSCEEGCQAVADPSVWQIIGPRFDIANIYQFIESNRQGTVDCNRIFQFPTISFNLDGNLFDLTGEDYIIRVSAIGKLFELLKYV</sequence>
<dbReference type="MEROPS" id="A01.057"/>
<dbReference type="AlphaFoldDB" id="E2AR94"/>
<evidence type="ECO:0000256" key="1">
    <source>
        <dbReference type="ARBA" id="ARBA00007447"/>
    </source>
</evidence>
<dbReference type="InterPro" id="IPR033121">
    <property type="entry name" value="PEPTIDASE_A1"/>
</dbReference>
<dbReference type="InterPro" id="IPR001461">
    <property type="entry name" value="Aspartic_peptidase_A1"/>
</dbReference>
<keyword evidence="4" id="KW-1185">Reference proteome</keyword>
<dbReference type="GO" id="GO:0004190">
    <property type="term" value="F:aspartic-type endopeptidase activity"/>
    <property type="evidence" value="ECO:0007669"/>
    <property type="project" value="InterPro"/>
</dbReference>
<protein>
    <submittedName>
        <fullName evidence="3">Lysosomal aspartic protease</fullName>
    </submittedName>
</protein>
<proteinExistence type="inferred from homology"/>
<evidence type="ECO:0000259" key="2">
    <source>
        <dbReference type="Pfam" id="PF00026"/>
    </source>
</evidence>
<dbReference type="EMBL" id="GL441959">
    <property type="protein sequence ID" value="EFN64044.1"/>
    <property type="molecule type" value="Genomic_DNA"/>
</dbReference>
<dbReference type="STRING" id="104421.E2AR94"/>
<comment type="similarity">
    <text evidence="1">Belongs to the peptidase A1 family.</text>
</comment>
<reference evidence="3 4" key="1">
    <citation type="journal article" date="2010" name="Science">
        <title>Genomic comparison of the ants Camponotus floridanus and Harpegnathos saltator.</title>
        <authorList>
            <person name="Bonasio R."/>
            <person name="Zhang G."/>
            <person name="Ye C."/>
            <person name="Mutti N.S."/>
            <person name="Fang X."/>
            <person name="Qin N."/>
            <person name="Donahue G."/>
            <person name="Yang P."/>
            <person name="Li Q."/>
            <person name="Li C."/>
            <person name="Zhang P."/>
            <person name="Huang Z."/>
            <person name="Berger S.L."/>
            <person name="Reinberg D."/>
            <person name="Wang J."/>
            <person name="Liebig J."/>
        </authorList>
    </citation>
    <scope>NUCLEOTIDE SEQUENCE [LARGE SCALE GENOMIC DNA]</scope>
    <source>
        <strain evidence="4">C129</strain>
    </source>
</reference>